<dbReference type="PANTHER" id="PTHR39337">
    <property type="entry name" value="BLR5642 PROTEIN"/>
    <property type="match status" value="1"/>
</dbReference>
<dbReference type="PANTHER" id="PTHR39337:SF1">
    <property type="entry name" value="BLR5642 PROTEIN"/>
    <property type="match status" value="1"/>
</dbReference>
<gene>
    <name evidence="1" type="ORF">D9V29_11605</name>
</gene>
<evidence type="ECO:0000313" key="2">
    <source>
        <dbReference type="Proteomes" id="UP000270299"/>
    </source>
</evidence>
<sequence length="151" mass="16235">MGDLGPMGINVIGIGYEGLDIQGLLARLRLREVLTVVDVRLNPISRKRGMSKNALRETLATAGIGYEHIPALGNPRDNRDGFADGDAQSGRDARMRFEEILESTPAQAGLDRVLHLAGDGLVALLCFEADQSTCHREIVLAAASTRELAKA</sequence>
<dbReference type="Proteomes" id="UP000270299">
    <property type="component" value="Unassembled WGS sequence"/>
</dbReference>
<accession>A0A3L6ZNB3</accession>
<dbReference type="Pfam" id="PF04343">
    <property type="entry name" value="DUF488"/>
    <property type="match status" value="1"/>
</dbReference>
<organism evidence="1 2">
    <name type="scientific">Mycetocola manganoxydans</name>
    <dbReference type="NCBI Taxonomy" id="699879"/>
    <lineage>
        <taxon>Bacteria</taxon>
        <taxon>Bacillati</taxon>
        <taxon>Actinomycetota</taxon>
        <taxon>Actinomycetes</taxon>
        <taxon>Micrococcales</taxon>
        <taxon>Microbacteriaceae</taxon>
        <taxon>Mycetocola</taxon>
    </lineage>
</organism>
<evidence type="ECO:0000313" key="1">
    <source>
        <dbReference type="EMBL" id="RLP69363.1"/>
    </source>
</evidence>
<keyword evidence="2" id="KW-1185">Reference proteome</keyword>
<dbReference type="InterPro" id="IPR007438">
    <property type="entry name" value="DUF488"/>
</dbReference>
<dbReference type="AlphaFoldDB" id="A0A3L6ZNB3"/>
<name>A0A3L6ZNB3_9MICO</name>
<protein>
    <submittedName>
        <fullName evidence="1">DUF488 domain-containing protein</fullName>
    </submittedName>
</protein>
<proteinExistence type="predicted"/>
<reference evidence="1 2" key="1">
    <citation type="submission" date="2018-10" db="EMBL/GenBank/DDBJ databases">
        <authorList>
            <person name="Li J."/>
        </authorList>
    </citation>
    <scope>NUCLEOTIDE SEQUENCE [LARGE SCALE GENOMIC DNA]</scope>
    <source>
        <strain evidence="1 2">CCTCC AB209002</strain>
    </source>
</reference>
<dbReference type="OrthoDB" id="9789109at2"/>
<comment type="caution">
    <text evidence="1">The sequence shown here is derived from an EMBL/GenBank/DDBJ whole genome shotgun (WGS) entry which is preliminary data.</text>
</comment>
<dbReference type="EMBL" id="RCUV01000013">
    <property type="protein sequence ID" value="RLP69363.1"/>
    <property type="molecule type" value="Genomic_DNA"/>
</dbReference>